<comment type="caution">
    <text evidence="9">The sequence shown here is derived from an EMBL/GenBank/DDBJ whole genome shotgun (WGS) entry which is preliminary data.</text>
</comment>
<feature type="domain" description="Major facilitator superfamily (MFS) profile" evidence="8">
    <location>
        <begin position="206"/>
        <end position="397"/>
    </location>
</feature>
<proteinExistence type="predicted"/>
<keyword evidence="10" id="KW-1185">Reference proteome</keyword>
<dbReference type="Gene3D" id="1.20.1250.20">
    <property type="entry name" value="MFS general substrate transporter like domains"/>
    <property type="match status" value="2"/>
</dbReference>
<dbReference type="SUPFAM" id="SSF103473">
    <property type="entry name" value="MFS general substrate transporter"/>
    <property type="match status" value="1"/>
</dbReference>
<feature type="transmembrane region" description="Helical" evidence="7">
    <location>
        <begin position="95"/>
        <end position="121"/>
    </location>
</feature>
<dbReference type="InterPro" id="IPR050171">
    <property type="entry name" value="MFS_Transporters"/>
</dbReference>
<name>A0ABQ4BH52_9ACTN</name>
<dbReference type="Proteomes" id="UP000624709">
    <property type="component" value="Unassembled WGS sequence"/>
</dbReference>
<keyword evidence="2" id="KW-0813">Transport</keyword>
<dbReference type="Pfam" id="PF07690">
    <property type="entry name" value="MFS_1"/>
    <property type="match status" value="1"/>
</dbReference>
<dbReference type="RefSeq" id="WP_203828053.1">
    <property type="nucleotide sequence ID" value="NZ_BAAATY010000025.1"/>
</dbReference>
<feature type="transmembrane region" description="Helical" evidence="7">
    <location>
        <begin position="238"/>
        <end position="261"/>
    </location>
</feature>
<dbReference type="PROSITE" id="PS50850">
    <property type="entry name" value="MFS"/>
    <property type="match status" value="1"/>
</dbReference>
<accession>A0ABQ4BH52</accession>
<comment type="subcellular location">
    <subcellularLocation>
        <location evidence="1">Cell membrane</location>
        <topology evidence="1">Multi-pass membrane protein</topology>
    </subcellularLocation>
</comment>
<keyword evidence="4 7" id="KW-0812">Transmembrane</keyword>
<evidence type="ECO:0000256" key="5">
    <source>
        <dbReference type="ARBA" id="ARBA00022989"/>
    </source>
</evidence>
<feature type="transmembrane region" description="Helical" evidence="7">
    <location>
        <begin position="36"/>
        <end position="60"/>
    </location>
</feature>
<evidence type="ECO:0000256" key="1">
    <source>
        <dbReference type="ARBA" id="ARBA00004651"/>
    </source>
</evidence>
<feature type="transmembrane region" description="Helical" evidence="7">
    <location>
        <begin position="207"/>
        <end position="232"/>
    </location>
</feature>
<gene>
    <name evidence="9" type="ORF">Apa02nite_060530</name>
</gene>
<evidence type="ECO:0000259" key="8">
    <source>
        <dbReference type="PROSITE" id="PS50850"/>
    </source>
</evidence>
<evidence type="ECO:0000256" key="2">
    <source>
        <dbReference type="ARBA" id="ARBA00022448"/>
    </source>
</evidence>
<dbReference type="InterPro" id="IPR036259">
    <property type="entry name" value="MFS_trans_sf"/>
</dbReference>
<evidence type="ECO:0000256" key="6">
    <source>
        <dbReference type="ARBA" id="ARBA00023136"/>
    </source>
</evidence>
<evidence type="ECO:0000256" key="3">
    <source>
        <dbReference type="ARBA" id="ARBA00022475"/>
    </source>
</evidence>
<evidence type="ECO:0000313" key="9">
    <source>
        <dbReference type="EMBL" id="GIE69945.1"/>
    </source>
</evidence>
<evidence type="ECO:0000313" key="10">
    <source>
        <dbReference type="Proteomes" id="UP000624709"/>
    </source>
</evidence>
<feature type="transmembrane region" description="Helical" evidence="7">
    <location>
        <begin position="297"/>
        <end position="316"/>
    </location>
</feature>
<feature type="transmembrane region" description="Helical" evidence="7">
    <location>
        <begin position="365"/>
        <end position="386"/>
    </location>
</feature>
<keyword evidence="3" id="KW-1003">Cell membrane</keyword>
<reference evidence="9 10" key="1">
    <citation type="submission" date="2021-01" db="EMBL/GenBank/DDBJ databases">
        <title>Whole genome shotgun sequence of Actinoplanes palleronii NBRC 14916.</title>
        <authorList>
            <person name="Komaki H."/>
            <person name="Tamura T."/>
        </authorList>
    </citation>
    <scope>NUCLEOTIDE SEQUENCE [LARGE SCALE GENOMIC DNA]</scope>
    <source>
        <strain evidence="9 10">NBRC 14916</strain>
    </source>
</reference>
<dbReference type="InterPro" id="IPR020846">
    <property type="entry name" value="MFS_dom"/>
</dbReference>
<sequence>MRRRLFPLAGALAVDMLGSGLFLPISLLFFTDVAGLPLGTIGLLLSAAAIVSLPVPLLVGHVADRYRPTDRVILAQLMQGVAFAAYGWARTPLTVFLVATLAAVGQRLFWSSFFSVVAGLAEPGEDSRHADRRYAVAGMIQMAATGAGALLGGLAVTYGWYRPIVWLNAATFLLSAVLLLLTPRDTRVPVTGTTTGGYRAMLRDRTYLLLIAVNTIFALCSVFVGVAVPVYLVDALPAPHWLIGPLLTANMILLASGQALAVRLVRPLSRARGLALAGVLWIVWALVYAAALRVPAAALVPYLLLGMIFYAAADLIHAPLSNALSAAAAPPAQRGRYLAVYQYSFAFANILAPTFFTALHARGPAVPWLALAALAAVATTAIWSLNDPLKAREKIKI</sequence>
<feature type="transmembrane region" description="Helical" evidence="7">
    <location>
        <begin position="337"/>
        <end position="359"/>
    </location>
</feature>
<keyword evidence="6 7" id="KW-0472">Membrane</keyword>
<feature type="transmembrane region" description="Helical" evidence="7">
    <location>
        <begin position="133"/>
        <end position="158"/>
    </location>
</feature>
<evidence type="ECO:0000256" key="7">
    <source>
        <dbReference type="SAM" id="Phobius"/>
    </source>
</evidence>
<organism evidence="9 10">
    <name type="scientific">Actinoplanes palleronii</name>
    <dbReference type="NCBI Taxonomy" id="113570"/>
    <lineage>
        <taxon>Bacteria</taxon>
        <taxon>Bacillati</taxon>
        <taxon>Actinomycetota</taxon>
        <taxon>Actinomycetes</taxon>
        <taxon>Micromonosporales</taxon>
        <taxon>Micromonosporaceae</taxon>
        <taxon>Actinoplanes</taxon>
    </lineage>
</organism>
<evidence type="ECO:0000256" key="4">
    <source>
        <dbReference type="ARBA" id="ARBA00022692"/>
    </source>
</evidence>
<dbReference type="EMBL" id="BOMS01000094">
    <property type="protein sequence ID" value="GIE69945.1"/>
    <property type="molecule type" value="Genomic_DNA"/>
</dbReference>
<dbReference type="PANTHER" id="PTHR23517:SF2">
    <property type="entry name" value="MULTIDRUG RESISTANCE PROTEIN MDTH"/>
    <property type="match status" value="1"/>
</dbReference>
<keyword evidence="5 7" id="KW-1133">Transmembrane helix</keyword>
<feature type="transmembrane region" description="Helical" evidence="7">
    <location>
        <begin position="164"/>
        <end position="181"/>
    </location>
</feature>
<feature type="transmembrane region" description="Helical" evidence="7">
    <location>
        <begin position="72"/>
        <end position="89"/>
    </location>
</feature>
<dbReference type="PANTHER" id="PTHR23517">
    <property type="entry name" value="RESISTANCE PROTEIN MDTM, PUTATIVE-RELATED-RELATED"/>
    <property type="match status" value="1"/>
</dbReference>
<feature type="transmembrane region" description="Helical" evidence="7">
    <location>
        <begin position="12"/>
        <end position="30"/>
    </location>
</feature>
<protein>
    <submittedName>
        <fullName evidence="9">MFS transporter</fullName>
    </submittedName>
</protein>
<dbReference type="InterPro" id="IPR011701">
    <property type="entry name" value="MFS"/>
</dbReference>
<feature type="transmembrane region" description="Helical" evidence="7">
    <location>
        <begin position="273"/>
        <end position="291"/>
    </location>
</feature>